<dbReference type="PANTHER" id="PTHR43022">
    <property type="entry name" value="PROTEIN SMF"/>
    <property type="match status" value="1"/>
</dbReference>
<comment type="similarity">
    <text evidence="1">Belongs to the DprA/Smf family.</text>
</comment>
<dbReference type="NCBIfam" id="TIGR00732">
    <property type="entry name" value="dprA"/>
    <property type="match status" value="1"/>
</dbReference>
<sequence>MAEPLFEAPRRGGPDALDLVAREVRLPFDTDDPRLAAASWSRVAEPGDEVAGALVAHLGAPGALGWLVEALGDPARTLCGGALAELGSQVARDRLCAAVARWAPRLDRLDPRRELRVLDRLDGTLLVPGDPRWPGGLRDLGPAAPFALWVRGRPDLAATVGRSVAVVGARAASAYGEHVTADLAAGLAERGFTVLSGGAYGIDAAAHRGALAVGGTTVAVLAGGVDRFYPQGNHELLRRIAGGGGSVVSEVPPGSAPFRQRFLARNRLIAAAAQGTVVVEAAWRSGALSTARKAAELLRPLGAVPGPVTSATSTGCHGLLRAGAATCVTDVGEVVELVGRPGELAPVPASGAPGERAMPEQVAVLGDTARRVWDALPLRGAVGLEAVARTAGLSVRSALAGLGTLEQHALVMPDGDRWRRAAAPRRAPGGGPVATPPKPR</sequence>
<accession>A0ABS7ZDY5</accession>
<evidence type="ECO:0000256" key="1">
    <source>
        <dbReference type="ARBA" id="ARBA00006525"/>
    </source>
</evidence>
<comment type="caution">
    <text evidence="4">The sequence shown here is derived from an EMBL/GenBank/DDBJ whole genome shotgun (WGS) entry which is preliminary data.</text>
</comment>
<dbReference type="InterPro" id="IPR057666">
    <property type="entry name" value="DrpA_SLOG"/>
</dbReference>
<dbReference type="Pfam" id="PF02481">
    <property type="entry name" value="DNA_processg_A"/>
    <property type="match status" value="1"/>
</dbReference>
<keyword evidence="5" id="KW-1185">Reference proteome</keyword>
<dbReference type="InterPro" id="IPR003488">
    <property type="entry name" value="DprA"/>
</dbReference>
<feature type="region of interest" description="Disordered" evidence="2">
    <location>
        <begin position="416"/>
        <end position="440"/>
    </location>
</feature>
<dbReference type="PANTHER" id="PTHR43022:SF1">
    <property type="entry name" value="PROTEIN SMF"/>
    <property type="match status" value="1"/>
</dbReference>
<protein>
    <submittedName>
        <fullName evidence="4">DNA-processing protein DprA</fullName>
    </submittedName>
</protein>
<dbReference type="Proteomes" id="UP001319870">
    <property type="component" value="Unassembled WGS sequence"/>
</dbReference>
<dbReference type="EMBL" id="JAIXCQ010000004">
    <property type="protein sequence ID" value="MCA5893245.1"/>
    <property type="molecule type" value="Genomic_DNA"/>
</dbReference>
<evidence type="ECO:0000256" key="2">
    <source>
        <dbReference type="SAM" id="MobiDB-lite"/>
    </source>
</evidence>
<proteinExistence type="inferred from homology"/>
<evidence type="ECO:0000259" key="3">
    <source>
        <dbReference type="Pfam" id="PF02481"/>
    </source>
</evidence>
<dbReference type="SUPFAM" id="SSF102405">
    <property type="entry name" value="MCP/YpsA-like"/>
    <property type="match status" value="1"/>
</dbReference>
<organism evidence="4 5">
    <name type="scientific">Isoptericola luteus</name>
    <dbReference type="NCBI Taxonomy" id="2879484"/>
    <lineage>
        <taxon>Bacteria</taxon>
        <taxon>Bacillati</taxon>
        <taxon>Actinomycetota</taxon>
        <taxon>Actinomycetes</taxon>
        <taxon>Micrococcales</taxon>
        <taxon>Promicromonosporaceae</taxon>
        <taxon>Isoptericola</taxon>
    </lineage>
</organism>
<evidence type="ECO:0000313" key="4">
    <source>
        <dbReference type="EMBL" id="MCA5893245.1"/>
    </source>
</evidence>
<gene>
    <name evidence="4" type="primary">dprA</name>
    <name evidence="4" type="ORF">LEP48_07715</name>
</gene>
<feature type="domain" description="Smf/DprA SLOG" evidence="3">
    <location>
        <begin position="125"/>
        <end position="337"/>
    </location>
</feature>
<dbReference type="RefSeq" id="WP_225565009.1">
    <property type="nucleotide sequence ID" value="NZ_JAIXCQ010000004.1"/>
</dbReference>
<name>A0ABS7ZDY5_9MICO</name>
<reference evidence="4 5" key="1">
    <citation type="submission" date="2021-09" db="EMBL/GenBank/DDBJ databases">
        <title>Isoptericola luteus sp. nov., a novel bacterium isolated from Harbin, the capital city of Heilongjiang province.</title>
        <authorList>
            <person name="Li J."/>
        </authorList>
    </citation>
    <scope>NUCLEOTIDE SEQUENCE [LARGE SCALE GENOMIC DNA]</scope>
    <source>
        <strain evidence="4 5">NEAU-Y5</strain>
    </source>
</reference>
<dbReference type="Gene3D" id="3.40.50.450">
    <property type="match status" value="1"/>
</dbReference>
<evidence type="ECO:0000313" key="5">
    <source>
        <dbReference type="Proteomes" id="UP001319870"/>
    </source>
</evidence>